<sequence length="116" mass="12586">MTGISPIPEQYSVLVIEPELNFIKGNKNGLLDLLMVIASALSDGGATGEFLAPNGDAFDVSVRWCSTFEQLEGNAGTPSILEQNQDLEAILRRLINKYSLSEIFSYCCTLPTTGEL</sequence>
<evidence type="ECO:0000313" key="2">
    <source>
        <dbReference type="Proteomes" id="UP000008206"/>
    </source>
</evidence>
<dbReference type="Proteomes" id="UP000008206">
    <property type="component" value="Plasmid Cy782203"/>
</dbReference>
<organism evidence="1 2">
    <name type="scientific">Gloeothece verrucosa (strain PCC 7822)</name>
    <name type="common">Cyanothece sp. (strain PCC 7822)</name>
    <dbReference type="NCBI Taxonomy" id="497965"/>
    <lineage>
        <taxon>Bacteria</taxon>
        <taxon>Bacillati</taxon>
        <taxon>Cyanobacteriota</taxon>
        <taxon>Cyanophyceae</taxon>
        <taxon>Oscillatoriophycideae</taxon>
        <taxon>Chroococcales</taxon>
        <taxon>Aphanothecaceae</taxon>
        <taxon>Gloeothece</taxon>
        <taxon>Gloeothece verrucosa</taxon>
    </lineage>
</organism>
<dbReference type="HOGENOM" id="CLU_1861879_0_0_3"/>
<dbReference type="EMBL" id="CP002201">
    <property type="protein sequence ID" value="ADN18547.1"/>
    <property type="molecule type" value="Genomic_DNA"/>
</dbReference>
<evidence type="ECO:0000313" key="1">
    <source>
        <dbReference type="EMBL" id="ADN18547.1"/>
    </source>
</evidence>
<reference evidence="2" key="1">
    <citation type="journal article" date="2011" name="MBio">
        <title>Novel metabolic attributes of the genus Cyanothece, comprising a group of unicellular nitrogen-fixing Cyanobacteria.</title>
        <authorList>
            <person name="Bandyopadhyay A."/>
            <person name="Elvitigala T."/>
            <person name="Welsh E."/>
            <person name="Stockel J."/>
            <person name="Liberton M."/>
            <person name="Min H."/>
            <person name="Sherman L.A."/>
            <person name="Pakrasi H.B."/>
        </authorList>
    </citation>
    <scope>NUCLEOTIDE SEQUENCE [LARGE SCALE GENOMIC DNA]</scope>
    <source>
        <strain evidence="2">PCC 7822</strain>
        <plasmid evidence="2">Cy782203</plasmid>
    </source>
</reference>
<dbReference type="KEGG" id="cyj:Cyan7822_6903"/>
<keyword evidence="2" id="KW-1185">Reference proteome</keyword>
<geneLocation type="plasmid" evidence="1 2">
    <name>Cy782203</name>
</geneLocation>
<dbReference type="AlphaFoldDB" id="E0UNL7"/>
<protein>
    <submittedName>
        <fullName evidence="1">Uncharacterized protein</fullName>
    </submittedName>
</protein>
<gene>
    <name evidence="1" type="ordered locus">Cyan7822_6903</name>
</gene>
<name>E0UNL7_GLOV7</name>
<dbReference type="RefSeq" id="WP_013325672.1">
    <property type="nucleotide sequence ID" value="NC_014502.1"/>
</dbReference>
<proteinExistence type="predicted"/>
<keyword evidence="1" id="KW-0614">Plasmid</keyword>
<accession>E0UNL7</accession>